<dbReference type="EC" id="2.1.1.-" evidence="5"/>
<evidence type="ECO:0000256" key="3">
    <source>
        <dbReference type="ARBA" id="ARBA00022679"/>
    </source>
</evidence>
<dbReference type="InterPro" id="IPR051052">
    <property type="entry name" value="Diverse_substrate_MTase"/>
</dbReference>
<evidence type="ECO:0000313" key="6">
    <source>
        <dbReference type="Proteomes" id="UP001595947"/>
    </source>
</evidence>
<feature type="domain" description="Methyltransferase type 11" evidence="4">
    <location>
        <begin position="38"/>
        <end position="125"/>
    </location>
</feature>
<reference evidence="6" key="1">
    <citation type="journal article" date="2019" name="Int. J. Syst. Evol. Microbiol.">
        <title>The Global Catalogue of Microorganisms (GCM) 10K type strain sequencing project: providing services to taxonomists for standard genome sequencing and annotation.</title>
        <authorList>
            <consortium name="The Broad Institute Genomics Platform"/>
            <consortium name="The Broad Institute Genome Sequencing Center for Infectious Disease"/>
            <person name="Wu L."/>
            <person name="Ma J."/>
        </authorList>
    </citation>
    <scope>NUCLEOTIDE SEQUENCE [LARGE SCALE GENOMIC DNA]</scope>
    <source>
        <strain evidence="6">CGMCC 4.7093</strain>
    </source>
</reference>
<dbReference type="SUPFAM" id="SSF53335">
    <property type="entry name" value="S-adenosyl-L-methionine-dependent methyltransferases"/>
    <property type="match status" value="1"/>
</dbReference>
<evidence type="ECO:0000256" key="1">
    <source>
        <dbReference type="ARBA" id="ARBA00008361"/>
    </source>
</evidence>
<comment type="caution">
    <text evidence="5">The sequence shown here is derived from an EMBL/GenBank/DDBJ whole genome shotgun (WGS) entry which is preliminary data.</text>
</comment>
<comment type="similarity">
    <text evidence="1">Belongs to the methyltransferase superfamily.</text>
</comment>
<sequence length="247" mass="26243">MPRATAFGTAADEYDRLRPAPHPDALAAVLPPDARLVVDLAAGTGLVTRAVLASTDAVVVAVEPDARMLDRLGGTRALRAQGVAEAIPVRSGTADAVLAASAWHWFDPEPATAEIARVLRPGGTLGLLWSRADPTVPWVAEVRGIGKAAADGSAALSRRGFDVELPPGHGLVGQGGTTGDATVVGWTRTMTRDEVAGMVCTYSGVLELDPDTRADVRHRVRARLGEMFDDDRVEVPFETVCRHWRRD</sequence>
<dbReference type="GO" id="GO:0008168">
    <property type="term" value="F:methyltransferase activity"/>
    <property type="evidence" value="ECO:0007669"/>
    <property type="project" value="UniProtKB-KW"/>
</dbReference>
<keyword evidence="3 5" id="KW-0808">Transferase</keyword>
<evidence type="ECO:0000256" key="2">
    <source>
        <dbReference type="ARBA" id="ARBA00022603"/>
    </source>
</evidence>
<dbReference type="EMBL" id="JBHSIV010000033">
    <property type="protein sequence ID" value="MFC5065243.1"/>
    <property type="molecule type" value="Genomic_DNA"/>
</dbReference>
<organism evidence="5 6">
    <name type="scientific">Actinomycetospora atypica</name>
    <dbReference type="NCBI Taxonomy" id="1290095"/>
    <lineage>
        <taxon>Bacteria</taxon>
        <taxon>Bacillati</taxon>
        <taxon>Actinomycetota</taxon>
        <taxon>Actinomycetes</taxon>
        <taxon>Pseudonocardiales</taxon>
        <taxon>Pseudonocardiaceae</taxon>
        <taxon>Actinomycetospora</taxon>
    </lineage>
</organism>
<evidence type="ECO:0000313" key="5">
    <source>
        <dbReference type="EMBL" id="MFC5065243.1"/>
    </source>
</evidence>
<dbReference type="GO" id="GO:0032259">
    <property type="term" value="P:methylation"/>
    <property type="evidence" value="ECO:0007669"/>
    <property type="project" value="UniProtKB-KW"/>
</dbReference>
<protein>
    <submittedName>
        <fullName evidence="5">Class I SAM-dependent methyltransferase</fullName>
        <ecNumber evidence="5">2.1.1.-</ecNumber>
    </submittedName>
</protein>
<evidence type="ECO:0000259" key="4">
    <source>
        <dbReference type="Pfam" id="PF08241"/>
    </source>
</evidence>
<proteinExistence type="inferred from homology"/>
<dbReference type="Gene3D" id="3.40.50.150">
    <property type="entry name" value="Vaccinia Virus protein VP39"/>
    <property type="match status" value="1"/>
</dbReference>
<keyword evidence="2 5" id="KW-0489">Methyltransferase</keyword>
<name>A0ABV9YR90_9PSEU</name>
<dbReference type="PANTHER" id="PTHR44942:SF4">
    <property type="entry name" value="METHYLTRANSFERASE TYPE 11 DOMAIN-CONTAINING PROTEIN"/>
    <property type="match status" value="1"/>
</dbReference>
<dbReference type="RefSeq" id="WP_378038576.1">
    <property type="nucleotide sequence ID" value="NZ_JBHSIV010000033.1"/>
</dbReference>
<dbReference type="PANTHER" id="PTHR44942">
    <property type="entry name" value="METHYLTRANSF_11 DOMAIN-CONTAINING PROTEIN"/>
    <property type="match status" value="1"/>
</dbReference>
<dbReference type="InterPro" id="IPR013216">
    <property type="entry name" value="Methyltransf_11"/>
</dbReference>
<dbReference type="InterPro" id="IPR029063">
    <property type="entry name" value="SAM-dependent_MTases_sf"/>
</dbReference>
<accession>A0ABV9YR90</accession>
<gene>
    <name evidence="5" type="ORF">ACFPBZ_23710</name>
</gene>
<dbReference type="CDD" id="cd02440">
    <property type="entry name" value="AdoMet_MTases"/>
    <property type="match status" value="1"/>
</dbReference>
<dbReference type="Proteomes" id="UP001595947">
    <property type="component" value="Unassembled WGS sequence"/>
</dbReference>
<dbReference type="Pfam" id="PF08241">
    <property type="entry name" value="Methyltransf_11"/>
    <property type="match status" value="1"/>
</dbReference>
<keyword evidence="6" id="KW-1185">Reference proteome</keyword>